<evidence type="ECO:0000313" key="10">
    <source>
        <dbReference type="EMBL" id="SMZ64517.1"/>
    </source>
</evidence>
<evidence type="ECO:0000256" key="4">
    <source>
        <dbReference type="ARBA" id="ARBA00022989"/>
    </source>
</evidence>
<dbReference type="InterPro" id="IPR003838">
    <property type="entry name" value="ABC3_permease_C"/>
</dbReference>
<evidence type="ECO:0000256" key="6">
    <source>
        <dbReference type="ARBA" id="ARBA00038076"/>
    </source>
</evidence>
<dbReference type="GO" id="GO:0022857">
    <property type="term" value="F:transmembrane transporter activity"/>
    <property type="evidence" value="ECO:0007669"/>
    <property type="project" value="TreeGrafter"/>
</dbReference>
<dbReference type="PANTHER" id="PTHR30572:SF4">
    <property type="entry name" value="ABC TRANSPORTER PERMEASE YTRF"/>
    <property type="match status" value="1"/>
</dbReference>
<dbReference type="InterPro" id="IPR025857">
    <property type="entry name" value="MacB_PCD"/>
</dbReference>
<feature type="domain" description="ABC3 transporter permease C-terminal" evidence="8">
    <location>
        <begin position="276"/>
        <end position="389"/>
    </location>
</feature>
<dbReference type="GO" id="GO:0005886">
    <property type="term" value="C:plasma membrane"/>
    <property type="evidence" value="ECO:0007669"/>
    <property type="project" value="UniProtKB-SubCell"/>
</dbReference>
<keyword evidence="5 7" id="KW-0472">Membrane</keyword>
<dbReference type="EMBL" id="LT883621">
    <property type="protein sequence ID" value="SMZ64517.1"/>
    <property type="molecule type" value="mRNA"/>
</dbReference>
<evidence type="ECO:0000256" key="7">
    <source>
        <dbReference type="SAM" id="Phobius"/>
    </source>
</evidence>
<gene>
    <name evidence="10" type="primary">A-Ms ABC</name>
</gene>
<proteinExistence type="evidence at transcript level"/>
<evidence type="ECO:0000256" key="5">
    <source>
        <dbReference type="ARBA" id="ARBA00023136"/>
    </source>
</evidence>
<accession>A0A4Y7LM45</accession>
<reference evidence="10" key="2">
    <citation type="submission" date="2019-06" db="EMBL/GenBank/DDBJ databases">
        <title>Genes from Arthrospira platensis.</title>
        <authorList>
            <person name="Faizal N."/>
            <person name="Venkatesh K."/>
            <person name="Arockiaraj J."/>
        </authorList>
    </citation>
    <scope>NUCLEOTIDE SEQUENCE</scope>
    <source>
        <strain evidence="10">SRM16</strain>
    </source>
</reference>
<dbReference type="Pfam" id="PF02687">
    <property type="entry name" value="FtsX"/>
    <property type="match status" value="1"/>
</dbReference>
<keyword evidence="10" id="KW-0067">ATP-binding</keyword>
<feature type="domain" description="MacB-like periplasmic core" evidence="9">
    <location>
        <begin position="23"/>
        <end position="239"/>
    </location>
</feature>
<comment type="subcellular location">
    <subcellularLocation>
        <location evidence="1">Cell membrane</location>
        <topology evidence="1">Multi-pass membrane protein</topology>
    </subcellularLocation>
</comment>
<feature type="transmembrane region" description="Helical" evidence="7">
    <location>
        <begin position="319"/>
        <end position="342"/>
    </location>
</feature>
<feature type="transmembrane region" description="Helical" evidence="7">
    <location>
        <begin position="273"/>
        <end position="298"/>
    </location>
</feature>
<dbReference type="AlphaFoldDB" id="A0A4Y7LM45"/>
<keyword evidence="10" id="KW-0547">Nucleotide-binding</keyword>
<protein>
    <submittedName>
        <fullName evidence="10">Macrolide ABC transporter ATP-binding protein</fullName>
    </submittedName>
</protein>
<keyword evidence="4 7" id="KW-1133">Transmembrane helix</keyword>
<evidence type="ECO:0000256" key="3">
    <source>
        <dbReference type="ARBA" id="ARBA00022692"/>
    </source>
</evidence>
<name>A0A4Y7LM45_9CYAN</name>
<evidence type="ECO:0000256" key="1">
    <source>
        <dbReference type="ARBA" id="ARBA00004651"/>
    </source>
</evidence>
<keyword evidence="3 7" id="KW-0812">Transmembrane</keyword>
<evidence type="ECO:0000259" key="8">
    <source>
        <dbReference type="Pfam" id="PF02687"/>
    </source>
</evidence>
<sequence length="396" mass="43006">MSLSTFNLFGLSCQSLMGNPLRSTLSAVGVFMGVAAVTATLQVRNISESVIAQQIAAREAPVIRLSPAWRRGVEFQGLTLSDLEFLQSRLTGVTAIAGQRSAWWINAVVFQDRSVNPESALAVSLEYQITSGRRMIKGRFFNTTDFEQYRPVVIVDEILATELFGNIDPINQSVYIQNRPYIIVGVTETREISSRSGQQGLLLIPLPLDAAATGARHLHNITVGVERLEEIDKIQQQAIALLQQRIPTQEYRGWQNINDILEQQKTLESVSQALLVVGAISLIVGGVGIANVTIASVIERTPEIGLRRAIGATQLDVMLQFIVEAVVLSFMGGTIAIATVHGATIVVTEQFNLPYEFDHETAIIALSSSVLVGVGAAFFPALRASKLDPVKALKGQ</sequence>
<organism evidence="10">
    <name type="scientific">Arthrospira sp. SRM16</name>
    <dbReference type="NCBI Taxonomy" id="1929211"/>
    <lineage>
        <taxon>Bacteria</taxon>
        <taxon>Bacillati</taxon>
        <taxon>Cyanobacteriota</taxon>
        <taxon>Cyanophyceae</taxon>
        <taxon>Oscillatoriophycideae</taxon>
        <taxon>Oscillatoriales</taxon>
        <taxon>Microcoleaceae</taxon>
        <taxon>Arthrospira</taxon>
    </lineage>
</organism>
<feature type="transmembrane region" description="Helical" evidence="7">
    <location>
        <begin position="362"/>
        <end position="382"/>
    </location>
</feature>
<reference evidence="10" key="1">
    <citation type="submission" date="2017-06" db="EMBL/GenBank/DDBJ databases">
        <authorList>
            <person name="Nizam F."/>
        </authorList>
    </citation>
    <scope>NUCLEOTIDE SEQUENCE</scope>
    <source>
        <strain evidence="10">SRM16</strain>
    </source>
</reference>
<evidence type="ECO:0000259" key="9">
    <source>
        <dbReference type="Pfam" id="PF12704"/>
    </source>
</evidence>
<dbReference type="InterPro" id="IPR050250">
    <property type="entry name" value="Macrolide_Exporter_MacB"/>
</dbReference>
<dbReference type="PANTHER" id="PTHR30572">
    <property type="entry name" value="MEMBRANE COMPONENT OF TRANSPORTER-RELATED"/>
    <property type="match status" value="1"/>
</dbReference>
<dbReference type="GO" id="GO:0005524">
    <property type="term" value="F:ATP binding"/>
    <property type="evidence" value="ECO:0007669"/>
    <property type="project" value="UniProtKB-KW"/>
</dbReference>
<keyword evidence="2" id="KW-1003">Cell membrane</keyword>
<dbReference type="Pfam" id="PF12704">
    <property type="entry name" value="MacB_PCD"/>
    <property type="match status" value="1"/>
</dbReference>
<evidence type="ECO:0000256" key="2">
    <source>
        <dbReference type="ARBA" id="ARBA00022475"/>
    </source>
</evidence>
<comment type="similarity">
    <text evidence="6">Belongs to the ABC-4 integral membrane protein family.</text>
</comment>